<evidence type="ECO:0000313" key="3">
    <source>
        <dbReference type="Proteomes" id="UP001370490"/>
    </source>
</evidence>
<comment type="caution">
    <text evidence="2">The sequence shown here is derived from an EMBL/GenBank/DDBJ whole genome shotgun (WGS) entry which is preliminary data.</text>
</comment>
<accession>A0AAN8VW46</accession>
<dbReference type="Proteomes" id="UP001370490">
    <property type="component" value="Unassembled WGS sequence"/>
</dbReference>
<sequence length="177" mass="19286">MEAALLKGPSASFDTIRIVHLNGIVEEFENPITVCEVTGKPPEHFICTPAQLLTGSSSNPLKPTSRLEPGRVYFLLPFSAFQPDVSPMDLASIVSKLNKIAKSWPGSGKSPSPSPGRCSPARSPNRVEPDVGNKKGVIGVGRQKWPNSGSWKPILDTIRERSFNRRSESDILRHGDD</sequence>
<keyword evidence="3" id="KW-1185">Reference proteome</keyword>
<feature type="region of interest" description="Disordered" evidence="1">
    <location>
        <begin position="103"/>
        <end position="151"/>
    </location>
</feature>
<proteinExistence type="predicted"/>
<name>A0AAN8VW46_9MAGN</name>
<dbReference type="Pfam" id="PF14009">
    <property type="entry name" value="PADRE"/>
    <property type="match status" value="1"/>
</dbReference>
<dbReference type="PANTHER" id="PTHR33052">
    <property type="entry name" value="DUF4228 DOMAIN PROTEIN-RELATED"/>
    <property type="match status" value="1"/>
</dbReference>
<dbReference type="AlphaFoldDB" id="A0AAN8VW46"/>
<organism evidence="2 3">
    <name type="scientific">Dillenia turbinata</name>
    <dbReference type="NCBI Taxonomy" id="194707"/>
    <lineage>
        <taxon>Eukaryota</taxon>
        <taxon>Viridiplantae</taxon>
        <taxon>Streptophyta</taxon>
        <taxon>Embryophyta</taxon>
        <taxon>Tracheophyta</taxon>
        <taxon>Spermatophyta</taxon>
        <taxon>Magnoliopsida</taxon>
        <taxon>eudicotyledons</taxon>
        <taxon>Gunneridae</taxon>
        <taxon>Pentapetalae</taxon>
        <taxon>Dilleniales</taxon>
        <taxon>Dilleniaceae</taxon>
        <taxon>Dillenia</taxon>
    </lineage>
</organism>
<gene>
    <name evidence="2" type="ORF">RJ641_027385</name>
</gene>
<dbReference type="EMBL" id="JBAMMX010000004">
    <property type="protein sequence ID" value="KAK6942008.1"/>
    <property type="molecule type" value="Genomic_DNA"/>
</dbReference>
<evidence type="ECO:0000256" key="1">
    <source>
        <dbReference type="SAM" id="MobiDB-lite"/>
    </source>
</evidence>
<feature type="compositionally biased region" description="Low complexity" evidence="1">
    <location>
        <begin position="103"/>
        <end position="124"/>
    </location>
</feature>
<reference evidence="2 3" key="1">
    <citation type="submission" date="2023-12" db="EMBL/GenBank/DDBJ databases">
        <title>A high-quality genome assembly for Dillenia turbinata (Dilleniales).</title>
        <authorList>
            <person name="Chanderbali A."/>
        </authorList>
    </citation>
    <scope>NUCLEOTIDE SEQUENCE [LARGE SCALE GENOMIC DNA]</scope>
    <source>
        <strain evidence="2">LSX21</strain>
        <tissue evidence="2">Leaf</tissue>
    </source>
</reference>
<protein>
    <submittedName>
        <fullName evidence="2">PADRE domain</fullName>
    </submittedName>
</protein>
<evidence type="ECO:0000313" key="2">
    <source>
        <dbReference type="EMBL" id="KAK6942008.1"/>
    </source>
</evidence>
<dbReference type="InterPro" id="IPR025322">
    <property type="entry name" value="PADRE_dom"/>
</dbReference>